<dbReference type="EMBL" id="QQOH01000001">
    <property type="protein sequence ID" value="RDE24567.1"/>
    <property type="molecule type" value="Genomic_DNA"/>
</dbReference>
<dbReference type="InterPro" id="IPR011057">
    <property type="entry name" value="Mss4-like_sf"/>
</dbReference>
<protein>
    <submittedName>
        <fullName evidence="6">GFA family protein</fullName>
    </submittedName>
</protein>
<evidence type="ECO:0000259" key="5">
    <source>
        <dbReference type="PROSITE" id="PS51891"/>
    </source>
</evidence>
<dbReference type="GO" id="GO:0016846">
    <property type="term" value="F:carbon-sulfur lyase activity"/>
    <property type="evidence" value="ECO:0007669"/>
    <property type="project" value="InterPro"/>
</dbReference>
<proteinExistence type="inferred from homology"/>
<dbReference type="PROSITE" id="PS51891">
    <property type="entry name" value="CENP_V_GFA"/>
    <property type="match status" value="1"/>
</dbReference>
<evidence type="ECO:0000256" key="2">
    <source>
        <dbReference type="ARBA" id="ARBA00022723"/>
    </source>
</evidence>
<gene>
    <name evidence="6" type="ORF">DV711_02970</name>
</gene>
<evidence type="ECO:0000313" key="6">
    <source>
        <dbReference type="EMBL" id="RDE24567.1"/>
    </source>
</evidence>
<dbReference type="InterPro" id="IPR006913">
    <property type="entry name" value="CENP-V/GFA"/>
</dbReference>
<dbReference type="OrthoDB" id="4188830at2"/>
<sequence length="145" mass="15766">MVDTVKAVGSCLCGAVGVEAQQAETSISGCHCSMCRNWSGGPLLALECGTEVAFAGDEHIATFASSEWAERGFCRECGTHLFYRLKESGQYFLPVGLLDTQAEFQLRSQIFVDEKPHYYNFAEVTKMMTGAEVIALYAPDGSDSD</sequence>
<dbReference type="Proteomes" id="UP000253769">
    <property type="component" value="Unassembled WGS sequence"/>
</dbReference>
<comment type="similarity">
    <text evidence="1">Belongs to the Gfa family.</text>
</comment>
<dbReference type="RefSeq" id="WP_114694154.1">
    <property type="nucleotide sequence ID" value="NZ_QQOH01000001.1"/>
</dbReference>
<evidence type="ECO:0000256" key="4">
    <source>
        <dbReference type="ARBA" id="ARBA00023239"/>
    </source>
</evidence>
<dbReference type="PANTHER" id="PTHR33337">
    <property type="entry name" value="GFA DOMAIN-CONTAINING PROTEIN"/>
    <property type="match status" value="1"/>
</dbReference>
<comment type="caution">
    <text evidence="6">The sequence shown here is derived from an EMBL/GenBank/DDBJ whole genome shotgun (WGS) entry which is preliminary data.</text>
</comment>
<name>A0A369WSC1_9GAMM</name>
<dbReference type="GO" id="GO:0046872">
    <property type="term" value="F:metal ion binding"/>
    <property type="evidence" value="ECO:0007669"/>
    <property type="project" value="UniProtKB-KW"/>
</dbReference>
<dbReference type="Pfam" id="PF04828">
    <property type="entry name" value="GFA"/>
    <property type="match status" value="1"/>
</dbReference>
<reference evidence="6 7" key="1">
    <citation type="submission" date="2018-07" db="EMBL/GenBank/DDBJ databases">
        <title>Motiliproteus coralliicola sp. nov., a bacterium isolated from Coral.</title>
        <authorList>
            <person name="Wang G."/>
        </authorList>
    </citation>
    <scope>NUCLEOTIDE SEQUENCE [LARGE SCALE GENOMIC DNA]</scope>
    <source>
        <strain evidence="6 7">C34</strain>
    </source>
</reference>
<evidence type="ECO:0000256" key="1">
    <source>
        <dbReference type="ARBA" id="ARBA00005495"/>
    </source>
</evidence>
<dbReference type="PANTHER" id="PTHR33337:SF40">
    <property type="entry name" value="CENP-V_GFA DOMAIN-CONTAINING PROTEIN-RELATED"/>
    <property type="match status" value="1"/>
</dbReference>
<evidence type="ECO:0000313" key="7">
    <source>
        <dbReference type="Proteomes" id="UP000253769"/>
    </source>
</evidence>
<keyword evidence="4" id="KW-0456">Lyase</keyword>
<dbReference type="AlphaFoldDB" id="A0A369WSC1"/>
<organism evidence="6 7">
    <name type="scientific">Motiliproteus coralliicola</name>
    <dbReference type="NCBI Taxonomy" id="2283196"/>
    <lineage>
        <taxon>Bacteria</taxon>
        <taxon>Pseudomonadati</taxon>
        <taxon>Pseudomonadota</taxon>
        <taxon>Gammaproteobacteria</taxon>
        <taxon>Oceanospirillales</taxon>
        <taxon>Oceanospirillaceae</taxon>
        <taxon>Motiliproteus</taxon>
    </lineage>
</organism>
<feature type="domain" description="CENP-V/GFA" evidence="5">
    <location>
        <begin position="7"/>
        <end position="120"/>
    </location>
</feature>
<evidence type="ECO:0000256" key="3">
    <source>
        <dbReference type="ARBA" id="ARBA00022833"/>
    </source>
</evidence>
<keyword evidence="7" id="KW-1185">Reference proteome</keyword>
<keyword evidence="2" id="KW-0479">Metal-binding</keyword>
<keyword evidence="3" id="KW-0862">Zinc</keyword>
<accession>A0A369WSC1</accession>
<dbReference type="Gene3D" id="3.90.1590.10">
    <property type="entry name" value="glutathione-dependent formaldehyde- activating enzyme (gfa)"/>
    <property type="match status" value="1"/>
</dbReference>
<dbReference type="SUPFAM" id="SSF51316">
    <property type="entry name" value="Mss4-like"/>
    <property type="match status" value="1"/>
</dbReference>